<feature type="domain" description="Glycosyltransferase 2-like" evidence="1">
    <location>
        <begin position="6"/>
        <end position="144"/>
    </location>
</feature>
<accession>A0A376BTG6</accession>
<dbReference type="RefSeq" id="WP_034294363.1">
    <property type="nucleotide sequence ID" value="NZ_CP091519.2"/>
</dbReference>
<dbReference type="InterPro" id="IPR029044">
    <property type="entry name" value="Nucleotide-diphossugar_trans"/>
</dbReference>
<evidence type="ECO:0000313" key="2">
    <source>
        <dbReference type="EMBL" id="SSY80083.1"/>
    </source>
</evidence>
<dbReference type="STRING" id="1120980.GCA_000745955_01971"/>
<name>A0A376BTG6_9NEIS</name>
<organism evidence="2 3">
    <name type="scientific">Alysiella crassa</name>
    <dbReference type="NCBI Taxonomy" id="153491"/>
    <lineage>
        <taxon>Bacteria</taxon>
        <taxon>Pseudomonadati</taxon>
        <taxon>Pseudomonadota</taxon>
        <taxon>Betaproteobacteria</taxon>
        <taxon>Neisseriales</taxon>
        <taxon>Neisseriaceae</taxon>
        <taxon>Alysiella</taxon>
    </lineage>
</organism>
<dbReference type="InterPro" id="IPR001173">
    <property type="entry name" value="Glyco_trans_2-like"/>
</dbReference>
<dbReference type="CDD" id="cd00761">
    <property type="entry name" value="Glyco_tranf_GTA_type"/>
    <property type="match status" value="1"/>
</dbReference>
<sequence length="319" mass="37422">MNKTLSIIVPCYNVAAYVQAALQSILDNVSPEHDSCLEIVIVNDGASDQTPEIIEQFIQNQLAQRPIAHHYIQQKNAGLSAARNTGMAHASGEYWLFLDSDDFFDNQALDKILAVIDQHAPDIIEFDATKWTEGEYAIQSLYQPYFLPQQTHRLDAFKANLWYVWSRCYHRKLFENQQFEVGKLFEDMMTIPYLYLAANQIFRLPESLLAYRQRPASILATLSHRHLDDLFWGVQKAMSLEKQYPDFQEEIQLLQYKNWRMIVAESIKIFLRTRDVSYLRAVQNKRAQMRQTHGRDYGWQIAYFTQVLLKKYLHKKDTK</sequence>
<gene>
    <name evidence="2" type="ORF">NCTC10283_01637</name>
</gene>
<keyword evidence="2" id="KW-0328">Glycosyltransferase</keyword>
<dbReference type="Proteomes" id="UP000254209">
    <property type="component" value="Unassembled WGS sequence"/>
</dbReference>
<dbReference type="GO" id="GO:0016758">
    <property type="term" value="F:hexosyltransferase activity"/>
    <property type="evidence" value="ECO:0007669"/>
    <property type="project" value="UniProtKB-ARBA"/>
</dbReference>
<keyword evidence="3" id="KW-1185">Reference proteome</keyword>
<keyword evidence="2" id="KW-0808">Transferase</keyword>
<evidence type="ECO:0000259" key="1">
    <source>
        <dbReference type="Pfam" id="PF00535"/>
    </source>
</evidence>
<dbReference type="SUPFAM" id="SSF53448">
    <property type="entry name" value="Nucleotide-diphospho-sugar transferases"/>
    <property type="match status" value="1"/>
</dbReference>
<protein>
    <submittedName>
        <fullName evidence="2">PGL/p-HBAD biosynthesis glycosyltransferase Rv2957/MT3031</fullName>
        <ecNumber evidence="2">2.4.1.-</ecNumber>
    </submittedName>
</protein>
<dbReference type="EC" id="2.4.1.-" evidence="2"/>
<dbReference type="OrthoDB" id="8553932at2"/>
<evidence type="ECO:0000313" key="3">
    <source>
        <dbReference type="Proteomes" id="UP000254209"/>
    </source>
</evidence>
<dbReference type="PANTHER" id="PTHR22916">
    <property type="entry name" value="GLYCOSYLTRANSFERASE"/>
    <property type="match status" value="1"/>
</dbReference>
<dbReference type="Pfam" id="PF00535">
    <property type="entry name" value="Glycos_transf_2"/>
    <property type="match status" value="1"/>
</dbReference>
<proteinExistence type="predicted"/>
<dbReference type="PANTHER" id="PTHR22916:SF3">
    <property type="entry name" value="UDP-GLCNAC:BETAGAL BETA-1,3-N-ACETYLGLUCOSAMINYLTRANSFERASE-LIKE PROTEIN 1"/>
    <property type="match status" value="1"/>
</dbReference>
<dbReference type="Gene3D" id="3.90.550.10">
    <property type="entry name" value="Spore Coat Polysaccharide Biosynthesis Protein SpsA, Chain A"/>
    <property type="match status" value="1"/>
</dbReference>
<dbReference type="EMBL" id="UFSO01000003">
    <property type="protein sequence ID" value="SSY80083.1"/>
    <property type="molecule type" value="Genomic_DNA"/>
</dbReference>
<dbReference type="AlphaFoldDB" id="A0A376BTG6"/>
<reference evidence="2 3" key="1">
    <citation type="submission" date="2018-06" db="EMBL/GenBank/DDBJ databases">
        <authorList>
            <consortium name="Pathogen Informatics"/>
            <person name="Doyle S."/>
        </authorList>
    </citation>
    <scope>NUCLEOTIDE SEQUENCE [LARGE SCALE GENOMIC DNA]</scope>
    <source>
        <strain evidence="2 3">NCTC10283</strain>
    </source>
</reference>